<dbReference type="AlphaFoldDB" id="A0A8H7VG73"/>
<evidence type="ECO:0000259" key="1">
    <source>
        <dbReference type="Pfam" id="PF06985"/>
    </source>
</evidence>
<feature type="domain" description="Heterokaryon incompatibility" evidence="1">
    <location>
        <begin position="64"/>
        <end position="181"/>
    </location>
</feature>
<dbReference type="EMBL" id="JAEPRB010000184">
    <property type="protein sequence ID" value="KAG2219335.1"/>
    <property type="molecule type" value="Genomic_DNA"/>
</dbReference>
<accession>A0A8H7VG73</accession>
<name>A0A8H7VG73_9FUNG</name>
<keyword evidence="3" id="KW-1185">Reference proteome</keyword>
<reference evidence="2 3" key="1">
    <citation type="submission" date="2020-12" db="EMBL/GenBank/DDBJ databases">
        <title>Metabolic potential, ecology and presence of endohyphal bacteria is reflected in genomic diversity of Mucoromycotina.</title>
        <authorList>
            <person name="Muszewska A."/>
            <person name="Okrasinska A."/>
            <person name="Steczkiewicz K."/>
            <person name="Drgas O."/>
            <person name="Orlowska M."/>
            <person name="Perlinska-Lenart U."/>
            <person name="Aleksandrzak-Piekarczyk T."/>
            <person name="Szatraj K."/>
            <person name="Zielenkiewicz U."/>
            <person name="Pilsyk S."/>
            <person name="Malc E."/>
            <person name="Mieczkowski P."/>
            <person name="Kruszewska J.S."/>
            <person name="Biernat P."/>
            <person name="Pawlowska J."/>
        </authorList>
    </citation>
    <scope>NUCLEOTIDE SEQUENCE [LARGE SCALE GENOMIC DNA]</scope>
    <source>
        <strain evidence="2 3">CBS 142.35</strain>
    </source>
</reference>
<protein>
    <recommendedName>
        <fullName evidence="1">Heterokaryon incompatibility domain-containing protein</fullName>
    </recommendedName>
</protein>
<dbReference type="Proteomes" id="UP000646827">
    <property type="component" value="Unassembled WGS sequence"/>
</dbReference>
<dbReference type="PANTHER" id="PTHR33112:SF10">
    <property type="entry name" value="TOL"/>
    <property type="match status" value="1"/>
</dbReference>
<sequence length="562" mass="65857">MTYTTYEKTQYSDYKEDEVRDLYSYTEPPKKLPSNLPKPDFMPSYLVRTSDMKLVEASKVQEGYCTLSYSWSQSGEVIKNEKTGKSHRIDNGKHEIIFPGTPIQENSEREEQTLGEVKYVKFEGLIQEICKDFNIKYIWYDQMCIDQEDEKKKHAEIHQMHKIYSNAYCTIALIPELMVEAQGQGSRVAWFIATMTYDRVFQEAQWMKRMWTLEETLLSSKILFVGRNAHCWWYRLKEEYFPVFRKKTGNDVATILNYAHARTTTNKHDHVFALANVFPEIMEQIKLSYKQNVQELILQFYGLLAKKDLSILFFGPYGSYENMFEPSINNSIKNNDTNKTEYNLPVPIKEFDLPSWTGVYGEHFHDTGYKTSFRNYTVIGRTLRITCRGLTNEQHCKQISGLESFGDIIPPFPEQNLNGDRSWVLVILVPTPSSTKEKLIGVARTTKRMLNSNDYKGIALALQTISHFVSIKNKKLQWISKTSKLETTWFDFQRLVETPQYTHQYVLLTGVRFINPDIELYTHYPIIKKDGDYYKAIGMCRIEHDDYLFNDLTLEEQAFEIH</sequence>
<dbReference type="Pfam" id="PF06985">
    <property type="entry name" value="HET"/>
    <property type="match status" value="1"/>
</dbReference>
<comment type="caution">
    <text evidence="2">The sequence shown here is derived from an EMBL/GenBank/DDBJ whole genome shotgun (WGS) entry which is preliminary data.</text>
</comment>
<proteinExistence type="predicted"/>
<evidence type="ECO:0000313" key="2">
    <source>
        <dbReference type="EMBL" id="KAG2219335.1"/>
    </source>
</evidence>
<evidence type="ECO:0000313" key="3">
    <source>
        <dbReference type="Proteomes" id="UP000646827"/>
    </source>
</evidence>
<organism evidence="2 3">
    <name type="scientific">Circinella minor</name>
    <dbReference type="NCBI Taxonomy" id="1195481"/>
    <lineage>
        <taxon>Eukaryota</taxon>
        <taxon>Fungi</taxon>
        <taxon>Fungi incertae sedis</taxon>
        <taxon>Mucoromycota</taxon>
        <taxon>Mucoromycotina</taxon>
        <taxon>Mucoromycetes</taxon>
        <taxon>Mucorales</taxon>
        <taxon>Lichtheimiaceae</taxon>
        <taxon>Circinella</taxon>
    </lineage>
</organism>
<dbReference type="OrthoDB" id="2286234at2759"/>
<dbReference type="InterPro" id="IPR010730">
    <property type="entry name" value="HET"/>
</dbReference>
<dbReference type="PANTHER" id="PTHR33112">
    <property type="entry name" value="DOMAIN PROTEIN, PUTATIVE-RELATED"/>
    <property type="match status" value="1"/>
</dbReference>
<gene>
    <name evidence="2" type="ORF">INT45_006868</name>
</gene>